<keyword evidence="3" id="KW-0812">Transmembrane</keyword>
<sequence>MKFRPPKNKQVLQPKASPIKKNIARWQWYSVIAVVIAPLVYIVWLIFSSNYFIVANGTIVTKKYLIRAHEDSFIKNSNIYVGKLVTNGDMVFEMSSPLLNAELSEVDSQIKEINTLQERLYNSDLKALEEKYQVAKKYVDINDKFYNAMIDLRKKNIINIIELQQSSQVLHTAEMDLEEVLVEKQRYALDKANSYGEVLMKLQLQKRILEEKIASLDIKIDVDAIVSRVYVYKGEFVQKGQELALLSLFDEPFIRAHLDSEFISYVSKGTKVTIRFQNGATFKGVVESRPVFAESSDEKNMFDSNESMVVIIVKPVEKIPEQYNINDVPVQIDIGRI</sequence>
<accession>A0ABQ6PF56</accession>
<comment type="caution">
    <text evidence="4">The sequence shown here is derived from an EMBL/GenBank/DDBJ whole genome shotgun (WGS) entry which is preliminary data.</text>
</comment>
<dbReference type="EMBL" id="BTHG01000003">
    <property type="protein sequence ID" value="GMN89560.1"/>
    <property type="molecule type" value="Genomic_DNA"/>
</dbReference>
<gene>
    <name evidence="4" type="ORF">fsci_10460</name>
</gene>
<reference evidence="4 5" key="1">
    <citation type="journal article" date="2024" name="Dis. Aquat. Organ.">
        <title>Francisella sciaenopsi sp. nov. isolated from diseased red drum Sciaenops ocellatus in Florida, USA.</title>
        <authorList>
            <person name="Kawahara M."/>
            <person name="Cody T.T."/>
            <person name="Yanong R.P.E."/>
            <person name="Henderson E."/>
            <person name="Yazdi Z."/>
            <person name="Soto E."/>
        </authorList>
    </citation>
    <scope>NUCLEOTIDE SEQUENCE [LARGE SCALE GENOMIC DNA]</scope>
    <source>
        <strain evidence="4 5">R22-20-7</strain>
    </source>
</reference>
<proteinExistence type="predicted"/>
<dbReference type="RefSeq" id="WP_407877343.1">
    <property type="nucleotide sequence ID" value="NZ_BTHG01000003.1"/>
</dbReference>
<keyword evidence="2" id="KW-0175">Coiled coil</keyword>
<evidence type="ECO:0000256" key="1">
    <source>
        <dbReference type="ARBA" id="ARBA00004196"/>
    </source>
</evidence>
<name>A0ABQ6PF56_9GAMM</name>
<organism evidence="4 5">
    <name type="scientific">Francisella sciaenopsi</name>
    <dbReference type="NCBI Taxonomy" id="3055034"/>
    <lineage>
        <taxon>Bacteria</taxon>
        <taxon>Pseudomonadati</taxon>
        <taxon>Pseudomonadota</taxon>
        <taxon>Gammaproteobacteria</taxon>
        <taxon>Thiotrichales</taxon>
        <taxon>Francisellaceae</taxon>
        <taxon>Francisella</taxon>
    </lineage>
</organism>
<evidence type="ECO:0000313" key="4">
    <source>
        <dbReference type="EMBL" id="GMN89560.1"/>
    </source>
</evidence>
<evidence type="ECO:0000313" key="5">
    <source>
        <dbReference type="Proteomes" id="UP001628164"/>
    </source>
</evidence>
<dbReference type="PANTHER" id="PTHR32347">
    <property type="entry name" value="EFFLUX SYSTEM COMPONENT YKNX-RELATED"/>
    <property type="match status" value="1"/>
</dbReference>
<dbReference type="PANTHER" id="PTHR32347:SF23">
    <property type="entry name" value="BLL5650 PROTEIN"/>
    <property type="match status" value="1"/>
</dbReference>
<keyword evidence="5" id="KW-1185">Reference proteome</keyword>
<protein>
    <submittedName>
        <fullName evidence="4">Uncharacterized protein</fullName>
    </submittedName>
</protein>
<evidence type="ECO:0000256" key="2">
    <source>
        <dbReference type="ARBA" id="ARBA00023054"/>
    </source>
</evidence>
<comment type="subcellular location">
    <subcellularLocation>
        <location evidence="1">Cell envelope</location>
    </subcellularLocation>
</comment>
<keyword evidence="3" id="KW-0472">Membrane</keyword>
<evidence type="ECO:0000256" key="3">
    <source>
        <dbReference type="SAM" id="Phobius"/>
    </source>
</evidence>
<keyword evidence="3" id="KW-1133">Transmembrane helix</keyword>
<dbReference type="Proteomes" id="UP001628164">
    <property type="component" value="Unassembled WGS sequence"/>
</dbReference>
<feature type="transmembrane region" description="Helical" evidence="3">
    <location>
        <begin position="28"/>
        <end position="47"/>
    </location>
</feature>
<dbReference type="InterPro" id="IPR050465">
    <property type="entry name" value="UPF0194_transport"/>
</dbReference>